<dbReference type="GO" id="GO:0005886">
    <property type="term" value="C:plasma membrane"/>
    <property type="evidence" value="ECO:0007669"/>
    <property type="project" value="UniProtKB-SubCell"/>
</dbReference>
<reference evidence="12 13" key="1">
    <citation type="submission" date="2018-10" db="EMBL/GenBank/DDBJ databases">
        <title>Genomic Encyclopedia of Type Strains, Phase IV (KMG-IV): sequencing the most valuable type-strain genomes for metagenomic binning, comparative biology and taxonomic classification.</title>
        <authorList>
            <person name="Goeker M."/>
        </authorList>
    </citation>
    <scope>NUCLEOTIDE SEQUENCE [LARGE SCALE GENOMIC DNA]</scope>
    <source>
        <strain evidence="12 13">DSM 22228</strain>
    </source>
</reference>
<dbReference type="Proteomes" id="UP000278542">
    <property type="component" value="Unassembled WGS sequence"/>
</dbReference>
<proteinExistence type="inferred from homology"/>
<accession>A0A495RJ95</accession>
<keyword evidence="3" id="KW-0813">Transport</keyword>
<keyword evidence="6 9" id="KW-0812">Transmembrane</keyword>
<evidence type="ECO:0000256" key="2">
    <source>
        <dbReference type="ARBA" id="ARBA00009477"/>
    </source>
</evidence>
<evidence type="ECO:0000259" key="10">
    <source>
        <dbReference type="Pfam" id="PF25885"/>
    </source>
</evidence>
<dbReference type="RefSeq" id="WP_121144496.1">
    <property type="nucleotide sequence ID" value="NZ_RBWY01000001.1"/>
</dbReference>
<evidence type="ECO:0000313" key="13">
    <source>
        <dbReference type="Proteomes" id="UP000278542"/>
    </source>
</evidence>
<dbReference type="GO" id="GO:1990961">
    <property type="term" value="P:xenobiotic detoxification by transmembrane export across the plasma membrane"/>
    <property type="evidence" value="ECO:0007669"/>
    <property type="project" value="InterPro"/>
</dbReference>
<gene>
    <name evidence="12" type="ORF">DES39_0853</name>
</gene>
<dbReference type="EMBL" id="RBWY01000001">
    <property type="protein sequence ID" value="RKS87613.1"/>
    <property type="molecule type" value="Genomic_DNA"/>
</dbReference>
<evidence type="ECO:0000256" key="6">
    <source>
        <dbReference type="ARBA" id="ARBA00022692"/>
    </source>
</evidence>
<evidence type="ECO:0000256" key="1">
    <source>
        <dbReference type="ARBA" id="ARBA00004383"/>
    </source>
</evidence>
<dbReference type="InterPro" id="IPR050739">
    <property type="entry name" value="MFP"/>
</dbReference>
<keyword evidence="13" id="KW-1185">Reference proteome</keyword>
<dbReference type="GO" id="GO:0015721">
    <property type="term" value="P:bile acid and bile salt transport"/>
    <property type="evidence" value="ECO:0007669"/>
    <property type="project" value="UniProtKB-ARBA"/>
</dbReference>
<dbReference type="InterPro" id="IPR005694">
    <property type="entry name" value="MFP_proteobact"/>
</dbReference>
<evidence type="ECO:0000256" key="8">
    <source>
        <dbReference type="ARBA" id="ARBA00023136"/>
    </source>
</evidence>
<dbReference type="GO" id="GO:0042910">
    <property type="term" value="F:xenobiotic transmembrane transporter activity"/>
    <property type="evidence" value="ECO:0007669"/>
    <property type="project" value="InterPro"/>
</dbReference>
<evidence type="ECO:0000256" key="7">
    <source>
        <dbReference type="ARBA" id="ARBA00022989"/>
    </source>
</evidence>
<evidence type="ECO:0000259" key="11">
    <source>
        <dbReference type="Pfam" id="PF25963"/>
    </source>
</evidence>
<dbReference type="Gene3D" id="2.40.50.100">
    <property type="match status" value="1"/>
</dbReference>
<dbReference type="AlphaFoldDB" id="A0A495RJ95"/>
<keyword evidence="5" id="KW-0997">Cell inner membrane</keyword>
<evidence type="ECO:0000256" key="4">
    <source>
        <dbReference type="ARBA" id="ARBA00022475"/>
    </source>
</evidence>
<organism evidence="12 13">
    <name type="scientific">Orbus hercynius</name>
    <dbReference type="NCBI Taxonomy" id="593135"/>
    <lineage>
        <taxon>Bacteria</taxon>
        <taxon>Pseudomonadati</taxon>
        <taxon>Pseudomonadota</taxon>
        <taxon>Gammaproteobacteria</taxon>
        <taxon>Orbales</taxon>
        <taxon>Orbaceae</taxon>
        <taxon>Orbus</taxon>
    </lineage>
</organism>
<dbReference type="PANTHER" id="PTHR30386">
    <property type="entry name" value="MEMBRANE FUSION SUBUNIT OF EMRAB-TOLC MULTIDRUG EFFLUX PUMP"/>
    <property type="match status" value="1"/>
</dbReference>
<name>A0A495RJ95_9GAMM</name>
<evidence type="ECO:0000256" key="3">
    <source>
        <dbReference type="ARBA" id="ARBA00022448"/>
    </source>
</evidence>
<dbReference type="Pfam" id="PF25885">
    <property type="entry name" value="HH_EMRA"/>
    <property type="match status" value="1"/>
</dbReference>
<keyword evidence="8 9" id="KW-0472">Membrane</keyword>
<evidence type="ECO:0000313" key="12">
    <source>
        <dbReference type="EMBL" id="RKS87613.1"/>
    </source>
</evidence>
<dbReference type="InterPro" id="IPR058633">
    <property type="entry name" value="EmrA/FarA_HH"/>
</dbReference>
<evidence type="ECO:0000256" key="9">
    <source>
        <dbReference type="SAM" id="Phobius"/>
    </source>
</evidence>
<comment type="caution">
    <text evidence="12">The sequence shown here is derived from an EMBL/GenBank/DDBJ whole genome shotgun (WGS) entry which is preliminary data.</text>
</comment>
<keyword evidence="4" id="KW-1003">Cell membrane</keyword>
<protein>
    <submittedName>
        <fullName evidence="12">Membrane fusion protein (Multidrug efflux system)</fullName>
    </submittedName>
</protein>
<dbReference type="SUPFAM" id="SSF111369">
    <property type="entry name" value="HlyD-like secretion proteins"/>
    <property type="match status" value="1"/>
</dbReference>
<dbReference type="PANTHER" id="PTHR30386:SF19">
    <property type="entry name" value="MULTIDRUG EXPORT PROTEIN EMRA-RELATED"/>
    <property type="match status" value="1"/>
</dbReference>
<dbReference type="Gene3D" id="2.40.30.170">
    <property type="match status" value="1"/>
</dbReference>
<dbReference type="FunFam" id="2.40.30.170:FF:000003">
    <property type="entry name" value="Multidrug resistance protein A"/>
    <property type="match status" value="1"/>
</dbReference>
<sequence>MNMPATSPKDNPKRRNRWMLIASGVFIVIFCLYGIYWFAVLRNQISTDDAYVSGIQSPVIAQTTGKVTQVNVTNTDFVNAGDVLVVLDDTDAKLAYQQALDSLANTVRQTQVLYIDSDQYQSKIKSDEVSLLQATQDYQRRLALGQKDDVSVEELEHAKQTMQLAQLEVEIAKQQYQANQVLLHGVTLDQQPAVKQAADQVRQAWVTLQRTTIRSPITGYIARTNVDVGSQVSAESQLMVVVPAEPIWVDANFKETQLQNIRIGQAVSVTSDLYGDDVSYNGKVVGINMGTGSAFSLLPAQNATGNWIKVVQRLPVRVELDPQQVKQYPLRIGLSMNVTVEANNTSGQVLASSPRTTPFYASQALVLNLNEINQTINDIITLNTYRAPAEL</sequence>
<feature type="domain" description="p-hydroxybenzoic acid efflux pump subunit AaeA-like beta-barrel" evidence="11">
    <location>
        <begin position="248"/>
        <end position="338"/>
    </location>
</feature>
<evidence type="ECO:0000256" key="5">
    <source>
        <dbReference type="ARBA" id="ARBA00022519"/>
    </source>
</evidence>
<dbReference type="InterPro" id="IPR058634">
    <property type="entry name" value="AaeA-lik-b-barrel"/>
</dbReference>
<feature type="domain" description="Multidrug export protein EmrA/FarA alpha-helical hairpin" evidence="10">
    <location>
        <begin position="90"/>
        <end position="211"/>
    </location>
</feature>
<dbReference type="GO" id="GO:0046677">
    <property type="term" value="P:response to antibiotic"/>
    <property type="evidence" value="ECO:0007669"/>
    <property type="project" value="UniProtKB-ARBA"/>
</dbReference>
<keyword evidence="7 9" id="KW-1133">Transmembrane helix</keyword>
<dbReference type="NCBIfam" id="TIGR00998">
    <property type="entry name" value="8a0101"/>
    <property type="match status" value="1"/>
</dbReference>
<dbReference type="Pfam" id="PF25963">
    <property type="entry name" value="Beta-barrel_AAEA"/>
    <property type="match status" value="1"/>
</dbReference>
<comment type="similarity">
    <text evidence="2">Belongs to the membrane fusion protein (MFP) (TC 8.A.1) family.</text>
</comment>
<comment type="subcellular location">
    <subcellularLocation>
        <location evidence="1">Cell inner membrane</location>
        <topology evidence="1">Single-pass membrane protein</topology>
        <orientation evidence="1">Periplasmic side</orientation>
    </subcellularLocation>
</comment>
<dbReference type="OrthoDB" id="9811754at2"/>
<feature type="transmembrane region" description="Helical" evidence="9">
    <location>
        <begin position="20"/>
        <end position="39"/>
    </location>
</feature>